<keyword evidence="2" id="KW-1185">Reference proteome</keyword>
<accession>A0A2N5DWL2</accession>
<protein>
    <submittedName>
        <fullName evidence="1">Uncharacterized protein</fullName>
    </submittedName>
</protein>
<evidence type="ECO:0000313" key="1">
    <source>
        <dbReference type="EMBL" id="PLR31654.1"/>
    </source>
</evidence>
<name>A0A2N5DWL2_9GAMM</name>
<dbReference type="AlphaFoldDB" id="A0A2N5DWL2"/>
<sequence>MAQPDQSKRRHYTLYVADNHILARNSDQHLIDLGAVEQRDGGYHYLLDGDNSEGHDLPDADALLEDVERNLTFLFLDGQFTSLPDLSEEFAGATETAPAREIALDELATGLDPAGA</sequence>
<gene>
    <name evidence="1" type="ORF">CYR55_20200</name>
</gene>
<proteinExistence type="predicted"/>
<reference evidence="1 2" key="1">
    <citation type="submission" date="2017-12" db="EMBL/GenBank/DDBJ databases">
        <title>Characterization of six clinical isolates of Enterochimera gen. nov., a novel genus of the Yersiniaciae family and the three species Enterochimera arupensis sp. nov., Enterochimera coloradensis sp. nov, and Enterochimera californica sp. nov.</title>
        <authorList>
            <person name="Rossi A."/>
            <person name="Fisher M."/>
        </authorList>
    </citation>
    <scope>NUCLEOTIDE SEQUENCE [LARGE SCALE GENOMIC DNA]</scope>
    <source>
        <strain evidence="2">2015-Iso6</strain>
    </source>
</reference>
<dbReference type="EMBL" id="PJZF01000024">
    <property type="protein sequence ID" value="PLR31654.1"/>
    <property type="molecule type" value="Genomic_DNA"/>
</dbReference>
<evidence type="ECO:0000313" key="2">
    <source>
        <dbReference type="Proteomes" id="UP000234240"/>
    </source>
</evidence>
<dbReference type="RefSeq" id="WP_101818144.1">
    <property type="nucleotide sequence ID" value="NZ_PJZF01000024.1"/>
</dbReference>
<organism evidence="1 2">
    <name type="scientific">Chimaeribacter californicus</name>
    <dbReference type="NCBI Taxonomy" id="2060067"/>
    <lineage>
        <taxon>Bacteria</taxon>
        <taxon>Pseudomonadati</taxon>
        <taxon>Pseudomonadota</taxon>
        <taxon>Gammaproteobacteria</taxon>
        <taxon>Enterobacterales</taxon>
        <taxon>Yersiniaceae</taxon>
        <taxon>Chimaeribacter</taxon>
    </lineage>
</organism>
<dbReference type="Proteomes" id="UP000234240">
    <property type="component" value="Unassembled WGS sequence"/>
</dbReference>
<comment type="caution">
    <text evidence="1">The sequence shown here is derived from an EMBL/GenBank/DDBJ whole genome shotgun (WGS) entry which is preliminary data.</text>
</comment>